<sequence length="883" mass="96618">MTAFRAAFKAYRMHHVLLLPRFARLTFALGLATAVFPVEAEYYFNPRFLSNDLAESVDLSAFAKGREAPPGTYRVDIYLNDEFMTTRDVTFVADENNADLTPCLSTDLLVSLGIKKSALLANKDHLAGKNVPDNNACTPLQDRLADASTEFDVGQQHLSLSVPQIYVGRMARGYVSPDLWEEGINAGLLNYSFNGNSINNRSNHNASKTNYAYLNLQSGINIGSWRLRDNSTWSYNSGSNNPSDSNKWQHINTSAERDIIPLRSRLTVGDSYTDGDIFESVNFRGLKINSTEAMLPDSQHGFAPVIHGIARGTAQVSVKQNGYDVYQTTVPPGPFTIDDINSATNGGDLQVTIKEADGSIQTLYVPYSSVPVLQRVGYTRYALALGEYRSGNNLQSSPKFIQGSVMHGLEGNWTPYGGMQIAEDYQAFNVGIGKDLGLLGAFSVDITQANTTLADDTRHSGQSVKSVYSKSFYQTGTNIQIAGYRYSTQGFYNLSDSAYSRMSGYTVKPPTGDTNEQIQFIDYFNLYYSKRGQEQISISQQLGNYGTTFFSASRQSYWNTSRSDQQISFGLNVPFGDITTSLNYSYSSNIWQNDRDHLLAFTLNVPFSHWMRTDSQSAFRNSNASYSMSNDLKGSMTNLSGVYGTLLPDNNLNYSVQVGNTRGGNASSGTSGYSSLNYRGAYGNTNVGYSRNGDSNQIYYGMSGGIIAHADGVTFGQPMGDTMVLVKAPGAENVKIENQTGIHTDWRGYAILPFATEYRENRVALNANSLADNVELDETVVTVIPTHGAIARATFNAQIGGKVLMTLKYGNKPVPFGAIVTHGDNNNGSIVAENGQVYLTGLPQSGKLQVSWGNNANAKCIVNYKLPEVSPGNLLSQQTAVCR</sequence>
<evidence type="ECO:0000313" key="12">
    <source>
        <dbReference type="Proteomes" id="UP000309937"/>
    </source>
</evidence>
<dbReference type="InterPro" id="IPR042186">
    <property type="entry name" value="FimD_plug_dom"/>
</dbReference>
<dbReference type="RefSeq" id="WP_001355369.1">
    <property type="nucleotide sequence ID" value="NZ_CP169309.1"/>
</dbReference>
<dbReference type="EMBL" id="RRGJ01000027">
    <property type="protein sequence ID" value="TJQ11623.1"/>
    <property type="molecule type" value="Genomic_DNA"/>
</dbReference>
<evidence type="ECO:0000256" key="5">
    <source>
        <dbReference type="ARBA" id="ARBA00022558"/>
    </source>
</evidence>
<dbReference type="InterPro" id="IPR037224">
    <property type="entry name" value="PapC_N_sf"/>
</dbReference>
<name>A0A0L7ADM3_ECOLX</name>
<gene>
    <name evidence="11" type="ORF">C9Z68_17660</name>
</gene>
<keyword evidence="6 10" id="KW-0812">Transmembrane</keyword>
<dbReference type="GO" id="GO:0015473">
    <property type="term" value="F:fimbrial usher porin activity"/>
    <property type="evidence" value="ECO:0007669"/>
    <property type="project" value="InterPro"/>
</dbReference>
<dbReference type="InterPro" id="IPR018030">
    <property type="entry name" value="Fimbrial_membr_usher_CS"/>
</dbReference>
<keyword evidence="4" id="KW-1134">Transmembrane beta strand</keyword>
<dbReference type="PROSITE" id="PS01151">
    <property type="entry name" value="FIMBRIAL_USHER"/>
    <property type="match status" value="1"/>
</dbReference>
<accession>A0A0L7ADM3</accession>
<dbReference type="Gene3D" id="2.60.40.2610">
    <property type="entry name" value="Outer membrane usher protein FimD, plug domain"/>
    <property type="match status" value="1"/>
</dbReference>
<protein>
    <submittedName>
        <fullName evidence="11">Fimbrial biogenesis outer membrane usher protein</fullName>
    </submittedName>
</protein>
<dbReference type="GO" id="GO:0009279">
    <property type="term" value="C:cell outer membrane"/>
    <property type="evidence" value="ECO:0007669"/>
    <property type="project" value="UniProtKB-SubCell"/>
</dbReference>
<comment type="similarity">
    <text evidence="2 10">Belongs to the fimbrial export usher family.</text>
</comment>
<evidence type="ECO:0000256" key="3">
    <source>
        <dbReference type="ARBA" id="ARBA00022448"/>
    </source>
</evidence>
<dbReference type="PANTHER" id="PTHR30451">
    <property type="entry name" value="OUTER MEMBRANE USHER PROTEIN"/>
    <property type="match status" value="1"/>
</dbReference>
<evidence type="ECO:0000256" key="4">
    <source>
        <dbReference type="ARBA" id="ARBA00022452"/>
    </source>
</evidence>
<dbReference type="InterPro" id="IPR043142">
    <property type="entry name" value="PapC-like_C_sf"/>
</dbReference>
<dbReference type="FunFam" id="2.60.40.3110:FF:000001">
    <property type="entry name" value="Putative fimbrial outer membrane usher"/>
    <property type="match status" value="1"/>
</dbReference>
<evidence type="ECO:0000256" key="6">
    <source>
        <dbReference type="ARBA" id="ARBA00022692"/>
    </source>
</evidence>
<keyword evidence="9 10" id="KW-0998">Cell outer membrane</keyword>
<dbReference type="Pfam" id="PF00577">
    <property type="entry name" value="Usher"/>
    <property type="match status" value="1"/>
</dbReference>
<dbReference type="Pfam" id="PF13953">
    <property type="entry name" value="PapC_C"/>
    <property type="match status" value="1"/>
</dbReference>
<dbReference type="InterPro" id="IPR025885">
    <property type="entry name" value="PapC_N"/>
</dbReference>
<organism evidence="11 12">
    <name type="scientific">Escherichia coli</name>
    <dbReference type="NCBI Taxonomy" id="562"/>
    <lineage>
        <taxon>Bacteria</taxon>
        <taxon>Pseudomonadati</taxon>
        <taxon>Pseudomonadota</taxon>
        <taxon>Gammaproteobacteria</taxon>
        <taxon>Enterobacterales</taxon>
        <taxon>Enterobacteriaceae</taxon>
        <taxon>Escherichia</taxon>
    </lineage>
</organism>
<keyword evidence="3 10" id="KW-0813">Transport</keyword>
<dbReference type="InterPro" id="IPR000015">
    <property type="entry name" value="Fimb_usher"/>
</dbReference>
<dbReference type="PANTHER" id="PTHR30451:SF21">
    <property type="entry name" value="FIMBRIAL USHER DOMAIN-CONTAINING PROTEIN YDET-RELATED"/>
    <property type="match status" value="1"/>
</dbReference>
<evidence type="ECO:0000256" key="8">
    <source>
        <dbReference type="ARBA" id="ARBA00023136"/>
    </source>
</evidence>
<evidence type="ECO:0000313" key="11">
    <source>
        <dbReference type="EMBL" id="TJQ11623.1"/>
    </source>
</evidence>
<keyword evidence="7" id="KW-0732">Signal</keyword>
<evidence type="ECO:0000256" key="9">
    <source>
        <dbReference type="ARBA" id="ARBA00023237"/>
    </source>
</evidence>
<evidence type="ECO:0000256" key="7">
    <source>
        <dbReference type="ARBA" id="ARBA00022729"/>
    </source>
</evidence>
<evidence type="ECO:0000256" key="10">
    <source>
        <dbReference type="RuleBase" id="RU003884"/>
    </source>
</evidence>
<dbReference type="Gene3D" id="3.10.20.410">
    <property type="match status" value="1"/>
</dbReference>
<reference evidence="11 12" key="1">
    <citation type="submission" date="2018-12" db="EMBL/GenBank/DDBJ databases">
        <title>Food and Water Safety Consortium.</title>
        <authorList>
            <person name="Tyson S."/>
            <person name="Peterson C.-L."/>
            <person name="Olson A."/>
            <person name="Tyler S."/>
            <person name="Cabral J."/>
            <person name="Lynch T."/>
            <person name="Knox N."/>
            <person name="Van Domselaar G."/>
            <person name="Graham M."/>
        </authorList>
    </citation>
    <scope>NUCLEOTIDE SEQUENCE [LARGE SCALE GENOMIC DNA]</scope>
    <source>
        <strain evidence="11 12">FWSEC0118</strain>
    </source>
</reference>
<dbReference type="Gene3D" id="2.60.40.2070">
    <property type="match status" value="1"/>
</dbReference>
<dbReference type="Proteomes" id="UP000309937">
    <property type="component" value="Unassembled WGS sequence"/>
</dbReference>
<comment type="caution">
    <text evidence="11">The sequence shown here is derived from an EMBL/GenBank/DDBJ whole genome shotgun (WGS) entry which is preliminary data.</text>
</comment>
<keyword evidence="5 10" id="KW-1029">Fimbrium biogenesis</keyword>
<dbReference type="AlphaFoldDB" id="A0A0L7ADM3"/>
<dbReference type="InterPro" id="IPR025949">
    <property type="entry name" value="PapC-like_C"/>
</dbReference>
<evidence type="ECO:0000256" key="1">
    <source>
        <dbReference type="ARBA" id="ARBA00004571"/>
    </source>
</evidence>
<dbReference type="FunFam" id="2.60.40.2610:FF:000001">
    <property type="entry name" value="Outer membrane fimbrial usher protein"/>
    <property type="match status" value="1"/>
</dbReference>
<evidence type="ECO:0000256" key="2">
    <source>
        <dbReference type="ARBA" id="ARBA00008064"/>
    </source>
</evidence>
<dbReference type="SUPFAM" id="SSF141729">
    <property type="entry name" value="FimD N-terminal domain-like"/>
    <property type="match status" value="1"/>
</dbReference>
<comment type="subcellular location">
    <subcellularLocation>
        <location evidence="1 10">Cell outer membrane</location>
        <topology evidence="1 10">Multi-pass membrane protein</topology>
    </subcellularLocation>
</comment>
<dbReference type="Gene3D" id="2.60.40.3110">
    <property type="match status" value="1"/>
</dbReference>
<dbReference type="GO" id="GO:0009297">
    <property type="term" value="P:pilus assembly"/>
    <property type="evidence" value="ECO:0007669"/>
    <property type="project" value="InterPro"/>
</dbReference>
<dbReference type="Pfam" id="PF13954">
    <property type="entry name" value="PapC_N"/>
    <property type="match status" value="1"/>
</dbReference>
<keyword evidence="8 10" id="KW-0472">Membrane</keyword>
<proteinExistence type="inferred from homology"/>